<gene>
    <name evidence="11" type="ORF">QYE76_024884</name>
</gene>
<keyword evidence="12" id="KW-1185">Reference proteome</keyword>
<comment type="subcellular location">
    <subcellularLocation>
        <location evidence="1">Golgi apparatus membrane</location>
        <topology evidence="1">Multi-pass membrane protein</topology>
    </subcellularLocation>
</comment>
<evidence type="ECO:0000256" key="9">
    <source>
        <dbReference type="SAM" id="Phobius"/>
    </source>
</evidence>
<dbReference type="EMBL" id="JAUUTY010000006">
    <property type="protein sequence ID" value="KAK1619367.1"/>
    <property type="molecule type" value="Genomic_DNA"/>
</dbReference>
<evidence type="ECO:0000313" key="11">
    <source>
        <dbReference type="EMBL" id="KAK1619367.1"/>
    </source>
</evidence>
<dbReference type="GO" id="GO:0000139">
    <property type="term" value="C:Golgi membrane"/>
    <property type="evidence" value="ECO:0007669"/>
    <property type="project" value="UniProtKB-SubCell"/>
</dbReference>
<keyword evidence="2" id="KW-0328">Glycosyltransferase</keyword>
<keyword evidence="5 9" id="KW-1133">Transmembrane helix</keyword>
<evidence type="ECO:0000259" key="10">
    <source>
        <dbReference type="Pfam" id="PF00535"/>
    </source>
</evidence>
<feature type="domain" description="Glycosyltransferase 2-like" evidence="10">
    <location>
        <begin position="101"/>
        <end position="229"/>
    </location>
</feature>
<evidence type="ECO:0000256" key="5">
    <source>
        <dbReference type="ARBA" id="ARBA00022989"/>
    </source>
</evidence>
<evidence type="ECO:0000256" key="2">
    <source>
        <dbReference type="ARBA" id="ARBA00022676"/>
    </source>
</evidence>
<reference evidence="11" key="1">
    <citation type="submission" date="2023-07" db="EMBL/GenBank/DDBJ databases">
        <title>A chromosome-level genome assembly of Lolium multiflorum.</title>
        <authorList>
            <person name="Chen Y."/>
            <person name="Copetti D."/>
            <person name="Kolliker R."/>
            <person name="Studer B."/>
        </authorList>
    </citation>
    <scope>NUCLEOTIDE SEQUENCE</scope>
    <source>
        <strain evidence="11">02402/16</strain>
        <tissue evidence="11">Leaf</tissue>
    </source>
</reference>
<dbReference type="GO" id="GO:0051753">
    <property type="term" value="F:mannan synthase activity"/>
    <property type="evidence" value="ECO:0007669"/>
    <property type="project" value="TreeGrafter"/>
</dbReference>
<keyword evidence="4 9" id="KW-0812">Transmembrane</keyword>
<dbReference type="PANTHER" id="PTHR32044:SF18">
    <property type="entry name" value="GLUCOMANNAN 4-BETA-MANNOSYLTRANSFERASE 6-RELATED"/>
    <property type="match status" value="1"/>
</dbReference>
<feature type="transmembrane region" description="Helical" evidence="9">
    <location>
        <begin position="42"/>
        <end position="71"/>
    </location>
</feature>
<dbReference type="PANTHER" id="PTHR32044">
    <property type="entry name" value="GLUCOMANNAN 4-BETA-MANNOSYLTRANSFERASE 9"/>
    <property type="match status" value="1"/>
</dbReference>
<keyword evidence="6" id="KW-0333">Golgi apparatus</keyword>
<evidence type="ECO:0000256" key="4">
    <source>
        <dbReference type="ARBA" id="ARBA00022692"/>
    </source>
</evidence>
<dbReference type="InterPro" id="IPR001173">
    <property type="entry name" value="Glyco_trans_2-like"/>
</dbReference>
<dbReference type="SUPFAM" id="SSF53448">
    <property type="entry name" value="Nucleotide-diphospho-sugar transferases"/>
    <property type="match status" value="1"/>
</dbReference>
<dbReference type="AlphaFoldDB" id="A0AAD8VTN8"/>
<dbReference type="Pfam" id="PF00535">
    <property type="entry name" value="Glycos_transf_2"/>
    <property type="match status" value="1"/>
</dbReference>
<evidence type="ECO:0000313" key="12">
    <source>
        <dbReference type="Proteomes" id="UP001231189"/>
    </source>
</evidence>
<dbReference type="GO" id="GO:0071555">
    <property type="term" value="P:cell wall organization"/>
    <property type="evidence" value="ECO:0007669"/>
    <property type="project" value="UniProtKB-KW"/>
</dbReference>
<name>A0AAD8VTN8_LOLMU</name>
<dbReference type="Gene3D" id="3.90.550.10">
    <property type="entry name" value="Spore Coat Polysaccharide Biosynthesis Protein SpsA, Chain A"/>
    <property type="match status" value="1"/>
</dbReference>
<protein>
    <recommendedName>
        <fullName evidence="10">Glycosyltransferase 2-like domain-containing protein</fullName>
    </recommendedName>
</protein>
<dbReference type="InterPro" id="IPR029044">
    <property type="entry name" value="Nucleotide-diphossugar_trans"/>
</dbReference>
<comment type="caution">
    <text evidence="11">The sequence shown here is derived from an EMBL/GenBank/DDBJ whole genome shotgun (WGS) entry which is preliminary data.</text>
</comment>
<sequence>MADMQGERAVGDVLPFVSPVFDLLLEAWRQVRVELLVPLLNAAVALCVVMSVILLAEKVFLGVISAAVNVLRRRSGRPYKCDPIVQDDETGSAAFPMVLVQIPMYNEKEVYHLSIGAACRLTWPADRLTVQILDDSTDDEIKELVRSECDRWAKDGVNIRYETRKDRAGYKAGNLKEGMRHGYVQGCEFVAMFDADFQPAPDFLVRTVPLLVRNPRLALVQARWEFGESCDKVTLYSVFFFSKWT</sequence>
<accession>A0AAD8VTN8</accession>
<evidence type="ECO:0000256" key="3">
    <source>
        <dbReference type="ARBA" id="ARBA00022679"/>
    </source>
</evidence>
<keyword evidence="8" id="KW-0961">Cell wall biogenesis/degradation</keyword>
<evidence type="ECO:0000256" key="7">
    <source>
        <dbReference type="ARBA" id="ARBA00023136"/>
    </source>
</evidence>
<keyword evidence="7 9" id="KW-0472">Membrane</keyword>
<keyword evidence="3" id="KW-0808">Transferase</keyword>
<organism evidence="11 12">
    <name type="scientific">Lolium multiflorum</name>
    <name type="common">Italian ryegrass</name>
    <name type="synonym">Lolium perenne subsp. multiflorum</name>
    <dbReference type="NCBI Taxonomy" id="4521"/>
    <lineage>
        <taxon>Eukaryota</taxon>
        <taxon>Viridiplantae</taxon>
        <taxon>Streptophyta</taxon>
        <taxon>Embryophyta</taxon>
        <taxon>Tracheophyta</taxon>
        <taxon>Spermatophyta</taxon>
        <taxon>Magnoliopsida</taxon>
        <taxon>Liliopsida</taxon>
        <taxon>Poales</taxon>
        <taxon>Poaceae</taxon>
        <taxon>BOP clade</taxon>
        <taxon>Pooideae</taxon>
        <taxon>Poodae</taxon>
        <taxon>Poeae</taxon>
        <taxon>Poeae Chloroplast Group 2 (Poeae type)</taxon>
        <taxon>Loliodinae</taxon>
        <taxon>Loliinae</taxon>
        <taxon>Lolium</taxon>
    </lineage>
</organism>
<dbReference type="Proteomes" id="UP001231189">
    <property type="component" value="Unassembled WGS sequence"/>
</dbReference>
<evidence type="ECO:0000256" key="1">
    <source>
        <dbReference type="ARBA" id="ARBA00004653"/>
    </source>
</evidence>
<evidence type="ECO:0000256" key="6">
    <source>
        <dbReference type="ARBA" id="ARBA00023034"/>
    </source>
</evidence>
<evidence type="ECO:0000256" key="8">
    <source>
        <dbReference type="ARBA" id="ARBA00023316"/>
    </source>
</evidence>
<proteinExistence type="predicted"/>